<protein>
    <recommendedName>
        <fullName evidence="9">Cobalamin biosynthesis protein CobD</fullName>
    </recommendedName>
</protein>
<evidence type="ECO:0000256" key="6">
    <source>
        <dbReference type="ARBA" id="ARBA00022692"/>
    </source>
</evidence>
<comment type="function">
    <text evidence="9">Converts cobyric acid to cobinamide by the addition of aminopropanol on the F carboxylic group.</text>
</comment>
<dbReference type="GeneID" id="78372423"/>
<comment type="similarity">
    <text evidence="3 9">Belongs to the CobD/CbiB family.</text>
</comment>
<dbReference type="GO" id="GO:0009236">
    <property type="term" value="P:cobalamin biosynthetic process"/>
    <property type="evidence" value="ECO:0007669"/>
    <property type="project" value="UniProtKB-UniRule"/>
</dbReference>
<accession>A0A0D8FXR6</accession>
<proteinExistence type="inferred from homology"/>
<dbReference type="AlphaFoldDB" id="A0A0D8FXR6"/>
<dbReference type="PANTHER" id="PTHR34308:SF1">
    <property type="entry name" value="COBALAMIN BIOSYNTHESIS PROTEIN CBIB"/>
    <property type="match status" value="1"/>
</dbReference>
<evidence type="ECO:0000256" key="7">
    <source>
        <dbReference type="ARBA" id="ARBA00022989"/>
    </source>
</evidence>
<evidence type="ECO:0000256" key="4">
    <source>
        <dbReference type="ARBA" id="ARBA00022475"/>
    </source>
</evidence>
<sequence length="295" mass="31490">MVVLGAMVLDELVGDPTNRWHPVRWLGVGLSWLEGSVYSDSRSRGAVFFALALTPSLLLPTVFSPGGRLLETVGLWFTIGGRSLTREAEEVARLLELDDLAAARCRLRHLVGRDVEDLGPEEIARATIESVAENTTDAVVGPLLWYAVGGLSGAMTFRSINTLDAMVGHKTSRYQRFGFVSAKADDLAACPASLLGLALCWTLSNREGRQRMVSAMARSQLHPSLNAGLIEAAFAGVLGAELGGVNCYHGISVQTPRFEVGPQPGVGTIRHASRLSRRVAWGSALVAMLAIAAAD</sequence>
<keyword evidence="8 9" id="KW-0472">Membrane</keyword>
<dbReference type="PANTHER" id="PTHR34308">
    <property type="entry name" value="COBALAMIN BIOSYNTHESIS PROTEIN CBIB"/>
    <property type="match status" value="1"/>
</dbReference>
<evidence type="ECO:0000256" key="8">
    <source>
        <dbReference type="ARBA" id="ARBA00023136"/>
    </source>
</evidence>
<dbReference type="eggNOG" id="COG1270">
    <property type="taxonomic scope" value="Bacteria"/>
</dbReference>
<organism evidence="10 11">
    <name type="scientific">Ferrimicrobium acidiphilum DSM 19497</name>
    <dbReference type="NCBI Taxonomy" id="1121877"/>
    <lineage>
        <taxon>Bacteria</taxon>
        <taxon>Bacillati</taxon>
        <taxon>Actinomycetota</taxon>
        <taxon>Acidimicrobiia</taxon>
        <taxon>Acidimicrobiales</taxon>
        <taxon>Acidimicrobiaceae</taxon>
        <taxon>Ferrimicrobium</taxon>
    </lineage>
</organism>
<dbReference type="GO" id="GO:0005886">
    <property type="term" value="C:plasma membrane"/>
    <property type="evidence" value="ECO:0007669"/>
    <property type="project" value="UniProtKB-SubCell"/>
</dbReference>
<keyword evidence="4 9" id="KW-1003">Cell membrane</keyword>
<dbReference type="InterPro" id="IPR004485">
    <property type="entry name" value="Cobalamin_biosynth_CobD/CbiB"/>
</dbReference>
<dbReference type="Pfam" id="PF03186">
    <property type="entry name" value="CobD_Cbib"/>
    <property type="match status" value="1"/>
</dbReference>
<evidence type="ECO:0000313" key="10">
    <source>
        <dbReference type="EMBL" id="KJE77067.1"/>
    </source>
</evidence>
<keyword evidence="11" id="KW-1185">Reference proteome</keyword>
<comment type="subcellular location">
    <subcellularLocation>
        <location evidence="1 9">Cell membrane</location>
        <topology evidence="1 9">Multi-pass membrane protein</topology>
    </subcellularLocation>
</comment>
<comment type="caution">
    <text evidence="10">The sequence shown here is derived from an EMBL/GenBank/DDBJ whole genome shotgun (WGS) entry which is preliminary data.</text>
</comment>
<gene>
    <name evidence="10" type="primary">cbiB</name>
    <name evidence="9" type="synonym">cobD</name>
    <name evidence="10" type="ORF">FEAC_11930</name>
</gene>
<comment type="pathway">
    <text evidence="2 9">Cofactor biosynthesis; adenosylcobalamin biosynthesis.</text>
</comment>
<evidence type="ECO:0000256" key="1">
    <source>
        <dbReference type="ARBA" id="ARBA00004651"/>
    </source>
</evidence>
<evidence type="ECO:0000256" key="2">
    <source>
        <dbReference type="ARBA" id="ARBA00004953"/>
    </source>
</evidence>
<evidence type="ECO:0000256" key="3">
    <source>
        <dbReference type="ARBA" id="ARBA00006263"/>
    </source>
</evidence>
<dbReference type="EMBL" id="JXUW01000008">
    <property type="protein sequence ID" value="KJE77067.1"/>
    <property type="molecule type" value="Genomic_DNA"/>
</dbReference>
<dbReference type="RefSeq" id="WP_052565740.1">
    <property type="nucleotide sequence ID" value="NZ_JQKF01000008.1"/>
</dbReference>
<keyword evidence="7 9" id="KW-1133">Transmembrane helix</keyword>
<dbReference type="UniPathway" id="UPA00148"/>
<evidence type="ECO:0000256" key="5">
    <source>
        <dbReference type="ARBA" id="ARBA00022573"/>
    </source>
</evidence>
<name>A0A0D8FXR6_9ACTN</name>
<dbReference type="HAMAP" id="MF_00024">
    <property type="entry name" value="CobD_CbiB"/>
    <property type="match status" value="1"/>
</dbReference>
<dbReference type="STRING" id="1121877.FEAC_11930"/>
<evidence type="ECO:0000313" key="11">
    <source>
        <dbReference type="Proteomes" id="UP000032336"/>
    </source>
</evidence>
<dbReference type="Proteomes" id="UP000032336">
    <property type="component" value="Unassembled WGS sequence"/>
</dbReference>
<keyword evidence="5 9" id="KW-0169">Cobalamin biosynthesis</keyword>
<keyword evidence="6 9" id="KW-0812">Transmembrane</keyword>
<evidence type="ECO:0000256" key="9">
    <source>
        <dbReference type="HAMAP-Rule" id="MF_00024"/>
    </source>
</evidence>
<dbReference type="GO" id="GO:0015420">
    <property type="term" value="F:ABC-type vitamin B12 transporter activity"/>
    <property type="evidence" value="ECO:0007669"/>
    <property type="project" value="UniProtKB-UniRule"/>
</dbReference>
<dbReference type="GO" id="GO:0048472">
    <property type="term" value="F:threonine-phosphate decarboxylase activity"/>
    <property type="evidence" value="ECO:0007669"/>
    <property type="project" value="InterPro"/>
</dbReference>
<dbReference type="PATRIC" id="fig|1121877.4.peg.1311"/>
<reference evidence="10 11" key="1">
    <citation type="submission" date="2015-01" db="EMBL/GenBank/DDBJ databases">
        <title>Draft genome of the acidophilic iron oxidizer Ferrimicrobium acidiphilum strain T23.</title>
        <authorList>
            <person name="Poehlein A."/>
            <person name="Eisen S."/>
            <person name="Schloemann M."/>
            <person name="Johnson B.D."/>
            <person name="Daniel R."/>
            <person name="Muehling M."/>
        </authorList>
    </citation>
    <scope>NUCLEOTIDE SEQUENCE [LARGE SCALE GENOMIC DNA]</scope>
    <source>
        <strain evidence="10 11">T23</strain>
    </source>
</reference>